<dbReference type="PROSITE" id="PS51463">
    <property type="entry name" value="P_GLUCOSE_ISOMERASE_3"/>
    <property type="match status" value="1"/>
</dbReference>
<dbReference type="SUPFAM" id="SSF53697">
    <property type="entry name" value="SIS domain"/>
    <property type="match status" value="1"/>
</dbReference>
<dbReference type="Proteomes" id="UP001157911">
    <property type="component" value="Unassembled WGS sequence"/>
</dbReference>
<dbReference type="PRINTS" id="PR00662">
    <property type="entry name" value="G6PISOMERASE"/>
</dbReference>
<comment type="caution">
    <text evidence="9">The sequence shown here is derived from an EMBL/GenBank/DDBJ whole genome shotgun (WGS) entry which is preliminary data.</text>
</comment>
<dbReference type="EC" id="5.3.1.9" evidence="3 8"/>
<comment type="similarity">
    <text evidence="2 8">Belongs to the GPI family.</text>
</comment>
<dbReference type="Gene3D" id="3.40.50.10490">
    <property type="entry name" value="Glucose-6-phosphate isomerase like protein, domain 1"/>
    <property type="match status" value="2"/>
</dbReference>
<evidence type="ECO:0000256" key="6">
    <source>
        <dbReference type="ARBA" id="ARBA00023235"/>
    </source>
</evidence>
<comment type="catalytic activity">
    <reaction evidence="7 8">
        <text>alpha-D-glucose 6-phosphate = beta-D-fructose 6-phosphate</text>
        <dbReference type="Rhea" id="RHEA:11816"/>
        <dbReference type="ChEBI" id="CHEBI:57634"/>
        <dbReference type="ChEBI" id="CHEBI:58225"/>
        <dbReference type="EC" id="5.3.1.9"/>
    </reaction>
</comment>
<evidence type="ECO:0000313" key="9">
    <source>
        <dbReference type="EMBL" id="SMP19093.1"/>
    </source>
</evidence>
<keyword evidence="5 8" id="KW-0324">Glycolysis</keyword>
<keyword evidence="6 8" id="KW-0413">Isomerase</keyword>
<dbReference type="RefSeq" id="WP_283401109.1">
    <property type="nucleotide sequence ID" value="NZ_FXUB01000006.1"/>
</dbReference>
<dbReference type="InterPro" id="IPR035476">
    <property type="entry name" value="SIS_PGI_1"/>
</dbReference>
<dbReference type="PANTHER" id="PTHR11469:SF1">
    <property type="entry name" value="GLUCOSE-6-PHOSPHATE ISOMERASE"/>
    <property type="match status" value="1"/>
</dbReference>
<evidence type="ECO:0000256" key="7">
    <source>
        <dbReference type="ARBA" id="ARBA00029321"/>
    </source>
</evidence>
<evidence type="ECO:0000256" key="1">
    <source>
        <dbReference type="ARBA" id="ARBA00004926"/>
    </source>
</evidence>
<protein>
    <recommendedName>
        <fullName evidence="3 8">Glucose-6-phosphate isomerase</fullName>
        <ecNumber evidence="3 8">5.3.1.9</ecNumber>
    </recommendedName>
</protein>
<dbReference type="InterPro" id="IPR001672">
    <property type="entry name" value="G6P_Isomerase"/>
</dbReference>
<accession>A0ABY1NV01</accession>
<dbReference type="GO" id="GO:0016853">
    <property type="term" value="F:isomerase activity"/>
    <property type="evidence" value="ECO:0007669"/>
    <property type="project" value="UniProtKB-KW"/>
</dbReference>
<dbReference type="InterPro" id="IPR046348">
    <property type="entry name" value="SIS_dom_sf"/>
</dbReference>
<dbReference type="CDD" id="cd05016">
    <property type="entry name" value="SIS_PGI_2"/>
    <property type="match status" value="1"/>
</dbReference>
<dbReference type="InterPro" id="IPR018189">
    <property type="entry name" value="Phosphoglucose_isomerase_CS"/>
</dbReference>
<sequence length="381" mass="43732">MRVEFFNWKLKDVEKPKTDMPFSHLPWEDLEEWKDVSEDMRSRFETMVIVGIGGSSLGTKTVYEALRYKATRKLLFIDNVDPLLISETLRTLDWENTCFFFASKSGKTLETVTVLNVILRELRSRNLPLKDRVIFVGDKGNSFEELSRKFNTKFVPVPSEIGGRFSVFTAISVIPCFYAGFDCEVLLKGGELSLKEIKTALNLAVWKYENYMVGRKNSVLMPYTSYLREFTEWYSQLWAESLGKNGKGQTPVKAVGTSSQHSILQLFIDGPDDKLYQFFMVERFPADYRLPENVEILEYLSNKRISEVIKAEFEGTLQSLIMKGRPVVVFTLKRLEEFELGYLFMTYMVATVKMAELLGVNPYGQPAVELGKKVAKEILSS</sequence>
<name>A0ABY1NV01_9BACT</name>
<evidence type="ECO:0000313" key="10">
    <source>
        <dbReference type="Proteomes" id="UP001157911"/>
    </source>
</evidence>
<evidence type="ECO:0000256" key="2">
    <source>
        <dbReference type="ARBA" id="ARBA00006604"/>
    </source>
</evidence>
<dbReference type="CDD" id="cd05015">
    <property type="entry name" value="SIS_PGI_1"/>
    <property type="match status" value="1"/>
</dbReference>
<comment type="pathway">
    <text evidence="1 8">Carbohydrate degradation; glycolysis; D-glyceraldehyde 3-phosphate and glycerone phosphate from D-glucose: step 2/4.</text>
</comment>
<dbReference type="PANTHER" id="PTHR11469">
    <property type="entry name" value="GLUCOSE-6-PHOSPHATE ISOMERASE"/>
    <property type="match status" value="1"/>
</dbReference>
<keyword evidence="10" id="KW-1185">Reference proteome</keyword>
<evidence type="ECO:0000256" key="5">
    <source>
        <dbReference type="ARBA" id="ARBA00023152"/>
    </source>
</evidence>
<gene>
    <name evidence="9" type="ORF">SAMN06265339_1673</name>
</gene>
<dbReference type="InterPro" id="IPR035482">
    <property type="entry name" value="SIS_PGI_2"/>
</dbReference>
<evidence type="ECO:0000256" key="4">
    <source>
        <dbReference type="ARBA" id="ARBA00022432"/>
    </source>
</evidence>
<proteinExistence type="inferred from homology"/>
<dbReference type="EMBL" id="FXUB01000006">
    <property type="protein sequence ID" value="SMP19093.1"/>
    <property type="molecule type" value="Genomic_DNA"/>
</dbReference>
<dbReference type="PROSITE" id="PS00765">
    <property type="entry name" value="P_GLUCOSE_ISOMERASE_1"/>
    <property type="match status" value="1"/>
</dbReference>
<evidence type="ECO:0000256" key="8">
    <source>
        <dbReference type="RuleBase" id="RU000612"/>
    </source>
</evidence>
<reference evidence="9 10" key="1">
    <citation type="submission" date="2017-05" db="EMBL/GenBank/DDBJ databases">
        <authorList>
            <person name="Varghese N."/>
            <person name="Submissions S."/>
        </authorList>
    </citation>
    <scope>NUCLEOTIDE SEQUENCE [LARGE SCALE GENOMIC DNA]</scope>
    <source>
        <strain evidence="9 10">DSM 15522</strain>
    </source>
</reference>
<keyword evidence="4 8" id="KW-0312">Gluconeogenesis</keyword>
<organism evidence="9 10">
    <name type="scientific">Desulfurobacterium pacificum</name>
    <dbReference type="NCBI Taxonomy" id="240166"/>
    <lineage>
        <taxon>Bacteria</taxon>
        <taxon>Pseudomonadati</taxon>
        <taxon>Aquificota</taxon>
        <taxon>Aquificia</taxon>
        <taxon>Desulfurobacteriales</taxon>
        <taxon>Desulfurobacteriaceae</taxon>
        <taxon>Desulfurobacterium</taxon>
    </lineage>
</organism>
<evidence type="ECO:0000256" key="3">
    <source>
        <dbReference type="ARBA" id="ARBA00011952"/>
    </source>
</evidence>
<dbReference type="Pfam" id="PF00342">
    <property type="entry name" value="PGI"/>
    <property type="match status" value="1"/>
</dbReference>